<dbReference type="EMBL" id="AOGX02000015">
    <property type="protein sequence ID" value="EOQ89850.1"/>
    <property type="molecule type" value="Genomic_DNA"/>
</dbReference>
<dbReference type="Proteomes" id="UP000013996">
    <property type="component" value="Unassembled WGS sequence"/>
</dbReference>
<protein>
    <submittedName>
        <fullName evidence="2">Putative acyl carrier protein</fullName>
    </submittedName>
</protein>
<evidence type="ECO:0000313" key="2">
    <source>
        <dbReference type="EMBL" id="EOQ89850.1"/>
    </source>
</evidence>
<reference evidence="2 3" key="1">
    <citation type="submission" date="2013-04" db="EMBL/GenBank/DDBJ databases">
        <authorList>
            <person name="Harkins D.M."/>
            <person name="Durkin A.S."/>
            <person name="Brinkac L.M."/>
            <person name="Haft D.H."/>
            <person name="Selengut J.D."/>
            <person name="Sanka R."/>
            <person name="DePew J."/>
            <person name="Purushe J."/>
            <person name="Hartskeerl R.A."/>
            <person name="Ahmed A."/>
            <person name="van der Linden H."/>
            <person name="Goris M.G.A."/>
            <person name="Vinetz J.M."/>
            <person name="Sutton G.G."/>
            <person name="Nierman W.C."/>
            <person name="Fouts D.E."/>
        </authorList>
    </citation>
    <scope>NUCLEOTIDE SEQUENCE [LARGE SCALE GENOMIC DNA]</scope>
    <source>
        <strain evidence="2 3">Sao Paulo</strain>
    </source>
</reference>
<proteinExistence type="predicted"/>
<dbReference type="Gene3D" id="1.10.1200.10">
    <property type="entry name" value="ACP-like"/>
    <property type="match status" value="1"/>
</dbReference>
<comment type="caution">
    <text evidence="2">The sequence shown here is derived from an EMBL/GenBank/DDBJ whole genome shotgun (WGS) entry which is preliminary data.</text>
</comment>
<name>A0A5E8HH76_9LEPT</name>
<sequence>MKCLEKTNLSIGTENGGRSLLITLFFIVFTVYEGWSKNRKIEKVFSGRMKLDAKSFYENYFKSLNIPEEVVIDIMEILEKYLDADLSRISDEDDFSKNLSFFWKFDSMADVEIILAIEDKFNIKIENNEALNTTKLKDLVILVWKKIQDKNDKNSNE</sequence>
<dbReference type="AlphaFoldDB" id="A0A5E8HH76"/>
<dbReference type="STRING" id="1249483.LEP1GSC202_1275"/>
<dbReference type="InterPro" id="IPR009081">
    <property type="entry name" value="PP-bd_ACP"/>
</dbReference>
<evidence type="ECO:0000313" key="3">
    <source>
        <dbReference type="Proteomes" id="UP000013996"/>
    </source>
</evidence>
<evidence type="ECO:0000259" key="1">
    <source>
        <dbReference type="PROSITE" id="PS50075"/>
    </source>
</evidence>
<dbReference type="PROSITE" id="PS50075">
    <property type="entry name" value="CARRIER"/>
    <property type="match status" value="1"/>
</dbReference>
<dbReference type="OrthoDB" id="771003at2"/>
<feature type="domain" description="Carrier" evidence="1">
    <location>
        <begin position="65"/>
        <end position="147"/>
    </location>
</feature>
<dbReference type="InterPro" id="IPR036736">
    <property type="entry name" value="ACP-like_sf"/>
</dbReference>
<dbReference type="SUPFAM" id="SSF47336">
    <property type="entry name" value="ACP-like"/>
    <property type="match status" value="1"/>
</dbReference>
<gene>
    <name evidence="2" type="ORF">LEP1GSC202_1275</name>
</gene>
<organism evidence="2 3">
    <name type="scientific">Leptospira yanagawae serovar Saopaulo str. Sao Paulo = ATCC 700523</name>
    <dbReference type="NCBI Taxonomy" id="1249483"/>
    <lineage>
        <taxon>Bacteria</taxon>
        <taxon>Pseudomonadati</taxon>
        <taxon>Spirochaetota</taxon>
        <taxon>Spirochaetia</taxon>
        <taxon>Leptospirales</taxon>
        <taxon>Leptospiraceae</taxon>
        <taxon>Leptospira</taxon>
    </lineage>
</organism>
<accession>A0A5E8HH76</accession>